<feature type="region of interest" description="Disordered" evidence="1">
    <location>
        <begin position="24"/>
        <end position="55"/>
    </location>
</feature>
<reference evidence="3" key="3">
    <citation type="journal article" date="2014" name="Nature">
        <title>Elephant shark genome provides unique insights into gnathostome evolution.</title>
        <authorList>
            <consortium name="International Elephant Shark Genome Sequencing Consortium"/>
            <person name="Venkatesh B."/>
            <person name="Lee A.P."/>
            <person name="Ravi V."/>
            <person name="Maurya A.K."/>
            <person name="Lian M.M."/>
            <person name="Swann J.B."/>
            <person name="Ohta Y."/>
            <person name="Flajnik M.F."/>
            <person name="Sutoh Y."/>
            <person name="Kasahara M."/>
            <person name="Hoon S."/>
            <person name="Gangu V."/>
            <person name="Roy S.W."/>
            <person name="Irimia M."/>
            <person name="Korzh V."/>
            <person name="Kondrychyn I."/>
            <person name="Lim Z.W."/>
            <person name="Tay B.H."/>
            <person name="Tohari S."/>
            <person name="Kong K.W."/>
            <person name="Ho S."/>
            <person name="Lorente-Galdos B."/>
            <person name="Quilez J."/>
            <person name="Marques-Bonet T."/>
            <person name="Raney B.J."/>
            <person name="Ingham P.W."/>
            <person name="Tay A."/>
            <person name="Hillier L.W."/>
            <person name="Minx P."/>
            <person name="Boehm T."/>
            <person name="Wilson R.K."/>
            <person name="Brenner S."/>
            <person name="Warren W.C."/>
        </authorList>
    </citation>
    <scope>NUCLEOTIDE SEQUENCE [LARGE SCALE GENOMIC DNA]</scope>
</reference>
<feature type="region of interest" description="Disordered" evidence="1">
    <location>
        <begin position="107"/>
        <end position="153"/>
    </location>
</feature>
<organism evidence="2 3">
    <name type="scientific">Callorhinchus milii</name>
    <name type="common">Ghost shark</name>
    <dbReference type="NCBI Taxonomy" id="7868"/>
    <lineage>
        <taxon>Eukaryota</taxon>
        <taxon>Metazoa</taxon>
        <taxon>Chordata</taxon>
        <taxon>Craniata</taxon>
        <taxon>Vertebrata</taxon>
        <taxon>Chondrichthyes</taxon>
        <taxon>Holocephali</taxon>
        <taxon>Chimaeriformes</taxon>
        <taxon>Callorhinchidae</taxon>
        <taxon>Callorhinchus</taxon>
    </lineage>
</organism>
<dbReference type="STRING" id="7868.ENSCMIP00000005303"/>
<reference evidence="3" key="1">
    <citation type="journal article" date="2006" name="Science">
        <title>Ancient noncoding elements conserved in the human genome.</title>
        <authorList>
            <person name="Venkatesh B."/>
            <person name="Kirkness E.F."/>
            <person name="Loh Y.H."/>
            <person name="Halpern A.L."/>
            <person name="Lee A.P."/>
            <person name="Johnson J."/>
            <person name="Dandona N."/>
            <person name="Viswanathan L.D."/>
            <person name="Tay A."/>
            <person name="Venter J.C."/>
            <person name="Strausberg R.L."/>
            <person name="Brenner S."/>
        </authorList>
    </citation>
    <scope>NUCLEOTIDE SEQUENCE [LARGE SCALE GENOMIC DNA]</scope>
</reference>
<dbReference type="InParanoid" id="A0A4W3GN40"/>
<feature type="compositionally biased region" description="Acidic residues" evidence="1">
    <location>
        <begin position="37"/>
        <end position="50"/>
    </location>
</feature>
<reference evidence="2" key="5">
    <citation type="submission" date="2025-09" db="UniProtKB">
        <authorList>
            <consortium name="Ensembl"/>
        </authorList>
    </citation>
    <scope>IDENTIFICATION</scope>
</reference>
<proteinExistence type="predicted"/>
<feature type="region of interest" description="Disordered" evidence="1">
    <location>
        <begin position="231"/>
        <end position="325"/>
    </location>
</feature>
<sequence>MKPVPSSSAVAVAHILQQIPIKLQGAARGSTAKPGEDSEAEDSEVEDGDTLDPQTGLFYRSHTAAQLPHTALLQLREAVQGKPTALQAVSGAVPQGITVKPQQQLPKVLLPPQPTPTQPPPTQAPPTKPLPPQPPPERAVKHQPTSSEQQPPTQRLCWHFQAQPPIITQGATVTKITFGNCQATTITKATGGNSEAKAAATSTSYYTVQSSKKLLETDILKISMMEAKIGVNDETSGGDPNKDKRPASTTRTTSPSPSQKLTPILGLKEQPNKPPPPRIPPSPPPQLPPPPPTTQEKSLPSGESEEPGKPGPSHFLQMPSVTQDKSELSADILIQVSNAPLVTALQRCSAM</sequence>
<accession>A0A4W3GN40</accession>
<reference evidence="2" key="4">
    <citation type="submission" date="2025-08" db="UniProtKB">
        <authorList>
            <consortium name="Ensembl"/>
        </authorList>
    </citation>
    <scope>IDENTIFICATION</scope>
</reference>
<evidence type="ECO:0000256" key="1">
    <source>
        <dbReference type="SAM" id="MobiDB-lite"/>
    </source>
</evidence>
<dbReference type="Proteomes" id="UP000314986">
    <property type="component" value="Unassembled WGS sequence"/>
</dbReference>
<evidence type="ECO:0000313" key="3">
    <source>
        <dbReference type="Proteomes" id="UP000314986"/>
    </source>
</evidence>
<dbReference type="Ensembl" id="ENSCMIT00000005487.1">
    <property type="protein sequence ID" value="ENSCMIP00000005303.1"/>
    <property type="gene ID" value="ENSCMIG00000003090.1"/>
</dbReference>
<feature type="compositionally biased region" description="Low complexity" evidence="1">
    <location>
        <begin position="143"/>
        <end position="153"/>
    </location>
</feature>
<dbReference type="AlphaFoldDB" id="A0A4W3GN40"/>
<keyword evidence="3" id="KW-1185">Reference proteome</keyword>
<reference evidence="3" key="2">
    <citation type="journal article" date="2007" name="PLoS Biol.">
        <title>Survey sequencing and comparative analysis of the elephant shark (Callorhinchus milii) genome.</title>
        <authorList>
            <person name="Venkatesh B."/>
            <person name="Kirkness E.F."/>
            <person name="Loh Y.H."/>
            <person name="Halpern A.L."/>
            <person name="Lee A.P."/>
            <person name="Johnson J."/>
            <person name="Dandona N."/>
            <person name="Viswanathan L.D."/>
            <person name="Tay A."/>
            <person name="Venter J.C."/>
            <person name="Strausberg R.L."/>
            <person name="Brenner S."/>
        </authorList>
    </citation>
    <scope>NUCLEOTIDE SEQUENCE [LARGE SCALE GENOMIC DNA]</scope>
</reference>
<protein>
    <submittedName>
        <fullName evidence="2">Uncharacterized protein</fullName>
    </submittedName>
</protein>
<evidence type="ECO:0000313" key="2">
    <source>
        <dbReference type="Ensembl" id="ENSCMIP00000005303.1"/>
    </source>
</evidence>
<feature type="compositionally biased region" description="Pro residues" evidence="1">
    <location>
        <begin position="272"/>
        <end position="293"/>
    </location>
</feature>
<feature type="compositionally biased region" description="Pro residues" evidence="1">
    <location>
        <begin position="109"/>
        <end position="137"/>
    </location>
</feature>
<name>A0A4W3GN40_CALMI</name>
<feature type="compositionally biased region" description="Low complexity" evidence="1">
    <location>
        <begin position="247"/>
        <end position="258"/>
    </location>
</feature>